<comment type="subcellular location">
    <subcellularLocation>
        <location evidence="2">Mitochondrion</location>
    </subcellularLocation>
</comment>
<comment type="similarity">
    <text evidence="3">Belongs to the misato family.</text>
</comment>
<dbReference type="GO" id="GO:0007005">
    <property type="term" value="P:mitochondrion organization"/>
    <property type="evidence" value="ECO:0007669"/>
    <property type="project" value="InterPro"/>
</dbReference>
<reference evidence="7" key="1">
    <citation type="submission" date="2021-06" db="EMBL/GenBank/DDBJ databases">
        <authorList>
            <person name="Kallberg Y."/>
            <person name="Tangrot J."/>
            <person name="Rosling A."/>
        </authorList>
    </citation>
    <scope>NUCLEOTIDE SEQUENCE</scope>
    <source>
        <strain evidence="7">87-6 pot B 2015</strain>
    </source>
</reference>
<feature type="domain" description="Misato Segment II tubulin-like" evidence="5">
    <location>
        <begin position="2"/>
        <end position="118"/>
    </location>
</feature>
<keyword evidence="4" id="KW-0496">Mitochondrion</keyword>
<dbReference type="GO" id="GO:0005739">
    <property type="term" value="C:mitochondrion"/>
    <property type="evidence" value="ECO:0007669"/>
    <property type="project" value="UniProtKB-SubCell"/>
</dbReference>
<dbReference type="InterPro" id="IPR019605">
    <property type="entry name" value="Misato_II_tubulin-like"/>
</dbReference>
<dbReference type="SUPFAM" id="SSF52490">
    <property type="entry name" value="Tubulin nucleotide-binding domain-like"/>
    <property type="match status" value="1"/>
</dbReference>
<sequence>MHEILTLQFGQFANFVGTHFWNSQEAQFDFEDNPNASEPELLHDILFRVGVTQRGIETFTPRLLLYDLKGGFGSLKKMNRLYEETSGNQESELHNSSWGLRSEIHAQMPYPKNEYIQKESNSRMEIDIEVKDFKLDETVRYWSDFNSVYYHPKSINAITQYQFEDEFMPFDIFSYGKGAFLEHQRDLDSFEENFRFFAEECDAIQGFQVFTGIIDGYGGFACSFLERLREEYPKTAIESFGITENRSLEPKGHKSYYKQILNLSFSTTQLTELSSLLNIINTPSTRSSIFRPNTNLPYHTSGVVSAAIETATLPFRTRHNFISMYDLINRLNWRGNTKLGSLGLALPLPISNFGEVDVDRLLPTSNNNIIQDLSMALNGQHAVTTLGQSVVVRGLPDKFEFFPGKSQKNASQITDEIFQRFETLNSGSSSFFSTSVTYPIPNSFPKIFNHLNRDGYIDMSIPSDQIPSVHSVPALSHLTISTKSHDLLQQLANTLQNLNFNLFPEYEGGDKGLSREEFLETREALWSLCEAFKE</sequence>
<dbReference type="Pfam" id="PF14881">
    <property type="entry name" value="Tubulin_3"/>
    <property type="match status" value="1"/>
</dbReference>
<feature type="domain" description="DML1/Misato tubulin" evidence="6">
    <location>
        <begin position="137"/>
        <end position="316"/>
    </location>
</feature>
<gene>
    <name evidence="7" type="ORF">FMOSSE_LOCUS2400</name>
</gene>
<dbReference type="EMBL" id="CAJVPP010000313">
    <property type="protein sequence ID" value="CAG8468567.1"/>
    <property type="molecule type" value="Genomic_DNA"/>
</dbReference>
<dbReference type="AlphaFoldDB" id="A0A9N8Z2D3"/>
<evidence type="ECO:0000313" key="8">
    <source>
        <dbReference type="Proteomes" id="UP000789375"/>
    </source>
</evidence>
<evidence type="ECO:0000313" key="7">
    <source>
        <dbReference type="EMBL" id="CAG8468567.1"/>
    </source>
</evidence>
<evidence type="ECO:0000256" key="3">
    <source>
        <dbReference type="ARBA" id="ARBA00008507"/>
    </source>
</evidence>
<evidence type="ECO:0000259" key="5">
    <source>
        <dbReference type="Pfam" id="PF10644"/>
    </source>
</evidence>
<dbReference type="InterPro" id="IPR049942">
    <property type="entry name" value="DML1/Misato"/>
</dbReference>
<organism evidence="7 8">
    <name type="scientific">Funneliformis mosseae</name>
    <name type="common">Endomycorrhizal fungus</name>
    <name type="synonym">Glomus mosseae</name>
    <dbReference type="NCBI Taxonomy" id="27381"/>
    <lineage>
        <taxon>Eukaryota</taxon>
        <taxon>Fungi</taxon>
        <taxon>Fungi incertae sedis</taxon>
        <taxon>Mucoromycota</taxon>
        <taxon>Glomeromycotina</taxon>
        <taxon>Glomeromycetes</taxon>
        <taxon>Glomerales</taxon>
        <taxon>Glomeraceae</taxon>
        <taxon>Funneliformis</taxon>
    </lineage>
</organism>
<dbReference type="Proteomes" id="UP000789375">
    <property type="component" value="Unassembled WGS sequence"/>
</dbReference>
<evidence type="ECO:0000256" key="1">
    <source>
        <dbReference type="ARBA" id="ARBA00003757"/>
    </source>
</evidence>
<protein>
    <submittedName>
        <fullName evidence="7">7961_t:CDS:1</fullName>
    </submittedName>
</protein>
<comment type="function">
    <text evidence="1">Involved in the partitioning of the mitochondrial organelle and mitochondrial DNA (mtDNA) inheritance.</text>
</comment>
<evidence type="ECO:0000256" key="4">
    <source>
        <dbReference type="ARBA" id="ARBA00023128"/>
    </source>
</evidence>
<dbReference type="InterPro" id="IPR029209">
    <property type="entry name" value="DML1/Misato_tubulin"/>
</dbReference>
<name>A0A9N8Z2D3_FUNMO</name>
<evidence type="ECO:0000256" key="2">
    <source>
        <dbReference type="ARBA" id="ARBA00004173"/>
    </source>
</evidence>
<comment type="caution">
    <text evidence="7">The sequence shown here is derived from an EMBL/GenBank/DDBJ whole genome shotgun (WGS) entry which is preliminary data.</text>
</comment>
<accession>A0A9N8Z2D3</accession>
<dbReference type="InterPro" id="IPR036525">
    <property type="entry name" value="Tubulin/FtsZ_GTPase_sf"/>
</dbReference>
<keyword evidence="8" id="KW-1185">Reference proteome</keyword>
<dbReference type="Pfam" id="PF10644">
    <property type="entry name" value="Misat_Tub_SegII"/>
    <property type="match status" value="1"/>
</dbReference>
<dbReference type="PANTHER" id="PTHR13391:SF0">
    <property type="entry name" value="PROTEIN MISATO HOMOLOG 1"/>
    <property type="match status" value="1"/>
</dbReference>
<dbReference type="Gene3D" id="3.40.50.1440">
    <property type="entry name" value="Tubulin/FtsZ, GTPase domain"/>
    <property type="match status" value="1"/>
</dbReference>
<dbReference type="CDD" id="cd06060">
    <property type="entry name" value="misato"/>
    <property type="match status" value="1"/>
</dbReference>
<evidence type="ECO:0000259" key="6">
    <source>
        <dbReference type="Pfam" id="PF14881"/>
    </source>
</evidence>
<dbReference type="PANTHER" id="PTHR13391">
    <property type="entry name" value="MITOCHONDRIAL DISTRIBUTION REGULATOR MISATO"/>
    <property type="match status" value="1"/>
</dbReference>
<proteinExistence type="inferred from homology"/>